<sequence>MKKITTLTFMTAAMFLLSAQAVYAENAPVETTEATTVAPVENDADNHENEVVEEYQPKEKPFTGFTSRDGVTYYHVNNVPITSQWRKIDEKWYYFNEEGIMQKSAIVDGYLLQDTGEMAQKDTVKVGEHTFYADENGRIVYNSLVETVNEGEFLYFNAKGHLEPNPEAYGYLVGHNGIIRKNAWVEKDGKWYYADHNGKMVRNNWQGAYYLKENGEMAKSEWIYDKNYSSWYYLVENGHYVSDKWEKINGLWYHFRRSGELDTNQWVGSYYVKGSGSMAVNEWVYDKNYSSWYYFDSNGSYITDKWEKINGKWYHFRRGGELDTNKWIGSYYVTADGSMRE</sequence>
<keyword evidence="3" id="KW-0732">Signal</keyword>
<feature type="repeat" description="Cell wall-binding" evidence="2">
    <location>
        <begin position="280"/>
        <end position="301"/>
    </location>
</feature>
<dbReference type="Pfam" id="PF01473">
    <property type="entry name" value="Choline_bind_1"/>
    <property type="match status" value="2"/>
</dbReference>
<dbReference type="Pfam" id="PF19127">
    <property type="entry name" value="Choline_bind_3"/>
    <property type="match status" value="1"/>
</dbReference>
<keyword evidence="4" id="KW-0326">Glycosidase</keyword>
<dbReference type="STRING" id="638301.HMPREF0444_0611"/>
<evidence type="ECO:0000313" key="4">
    <source>
        <dbReference type="EMBL" id="EEW37645.1"/>
    </source>
</evidence>
<keyword evidence="5" id="KW-1185">Reference proteome</keyword>
<dbReference type="AlphaFoldDB" id="C8NFB6"/>
<feature type="signal peptide" evidence="3">
    <location>
        <begin position="1"/>
        <end position="24"/>
    </location>
</feature>
<dbReference type="Gene3D" id="2.10.270.10">
    <property type="entry name" value="Cholin Binding"/>
    <property type="match status" value="2"/>
</dbReference>
<organism evidence="4 5">
    <name type="scientific">Granulicatella adiacens ATCC 49175</name>
    <dbReference type="NCBI Taxonomy" id="638301"/>
    <lineage>
        <taxon>Bacteria</taxon>
        <taxon>Bacillati</taxon>
        <taxon>Bacillota</taxon>
        <taxon>Bacilli</taxon>
        <taxon>Lactobacillales</taxon>
        <taxon>Carnobacteriaceae</taxon>
        <taxon>Granulicatella</taxon>
    </lineage>
</organism>
<dbReference type="Gene3D" id="2.20.120.10">
    <property type="entry name" value="Multimodular pneumococcal cell wall endolysin, domain 3"/>
    <property type="match status" value="2"/>
</dbReference>
<dbReference type="EC" id="3.2.1.17" evidence="4"/>
<dbReference type="Proteomes" id="UP000005926">
    <property type="component" value="Unassembled WGS sequence"/>
</dbReference>
<feature type="repeat" description="Cell wall-binding" evidence="2">
    <location>
        <begin position="181"/>
        <end position="200"/>
    </location>
</feature>
<evidence type="ECO:0000256" key="2">
    <source>
        <dbReference type="PROSITE-ProRule" id="PRU00591"/>
    </source>
</evidence>
<accession>C8NFB6</accession>
<dbReference type="Pfam" id="PF19085">
    <property type="entry name" value="Choline_bind_2"/>
    <property type="match status" value="2"/>
</dbReference>
<reference evidence="4 5" key="1">
    <citation type="submission" date="2009-08" db="EMBL/GenBank/DDBJ databases">
        <authorList>
            <person name="Muzny D."/>
            <person name="Qin X."/>
            <person name="Deng J."/>
            <person name="Jiang H."/>
            <person name="Liu Y."/>
            <person name="Qu J."/>
            <person name="Song X.-Z."/>
            <person name="Zhang L."/>
            <person name="Thornton R."/>
            <person name="Coyle M."/>
            <person name="Francisco L."/>
            <person name="Jackson L."/>
            <person name="Javaid M."/>
            <person name="Korchina V."/>
            <person name="Kovar C."/>
            <person name="Mata R."/>
            <person name="Mathew T."/>
            <person name="Ngo R."/>
            <person name="Nguyen L."/>
            <person name="Nguyen N."/>
            <person name="Okwuonu G."/>
            <person name="Ongeri F."/>
            <person name="Pham C."/>
            <person name="Simmons D."/>
            <person name="Wilczek-Boney K."/>
            <person name="Hale W."/>
            <person name="Jakkamsetti A."/>
            <person name="Pham P."/>
            <person name="Ruth R."/>
            <person name="San Lucas F."/>
            <person name="Warren J."/>
            <person name="Zhang J."/>
            <person name="Zhao Z."/>
            <person name="Zhou C."/>
            <person name="Zhu D."/>
            <person name="Lee S."/>
            <person name="Bess C."/>
            <person name="Blankenburg K."/>
            <person name="Forbes L."/>
            <person name="Fu Q."/>
            <person name="Gubbala S."/>
            <person name="Hirani K."/>
            <person name="Jayaseelan J.C."/>
            <person name="Lara F."/>
            <person name="Munidasa M."/>
            <person name="Palculict T."/>
            <person name="Patil S."/>
            <person name="Pu L.-L."/>
            <person name="Saada N."/>
            <person name="Tang L."/>
            <person name="Weissenberger G."/>
            <person name="Zhu Y."/>
            <person name="Hemphill L."/>
            <person name="Shang Y."/>
            <person name="Youmans B."/>
            <person name="Ayvaz T."/>
            <person name="Ross M."/>
            <person name="Santibanez J."/>
            <person name="Aqrawi P."/>
            <person name="Gross S."/>
            <person name="Joshi V."/>
            <person name="Fowler G."/>
            <person name="Nazareth L."/>
            <person name="Reid J."/>
            <person name="Worley K."/>
            <person name="Petrosino J."/>
            <person name="Highlander S."/>
            <person name="Gibbs R."/>
        </authorList>
    </citation>
    <scope>NUCLEOTIDE SEQUENCE [LARGE SCALE GENOMIC DNA]</scope>
    <source>
        <strain evidence="4 5">ATCC 49175</strain>
    </source>
</reference>
<dbReference type="HOGENOM" id="CLU_041280_0_0_9"/>
<evidence type="ECO:0000256" key="1">
    <source>
        <dbReference type="ARBA" id="ARBA00022737"/>
    </source>
</evidence>
<proteinExistence type="predicted"/>
<dbReference type="eggNOG" id="COG5263">
    <property type="taxonomic scope" value="Bacteria"/>
</dbReference>
<dbReference type="InterPro" id="IPR018337">
    <property type="entry name" value="Cell_wall/Cho-bd_repeat"/>
</dbReference>
<gene>
    <name evidence="4" type="ORF">HMPREF0444_0611</name>
</gene>
<feature type="repeat" description="Cell wall-binding" evidence="2">
    <location>
        <begin position="82"/>
        <end position="101"/>
    </location>
</feature>
<dbReference type="EMBL" id="ACKZ01000013">
    <property type="protein sequence ID" value="EEW37645.1"/>
    <property type="molecule type" value="Genomic_DNA"/>
</dbReference>
<dbReference type="GO" id="GO:0003796">
    <property type="term" value="F:lysozyme activity"/>
    <property type="evidence" value="ECO:0007669"/>
    <property type="project" value="UniProtKB-EC"/>
</dbReference>
<evidence type="ECO:0000256" key="3">
    <source>
        <dbReference type="SAM" id="SignalP"/>
    </source>
</evidence>
<keyword evidence="1" id="KW-0677">Repeat</keyword>
<dbReference type="SUPFAM" id="SSF69360">
    <property type="entry name" value="Cell wall binding repeat"/>
    <property type="match status" value="2"/>
</dbReference>
<dbReference type="PROSITE" id="PS51170">
    <property type="entry name" value="CW"/>
    <property type="match status" value="3"/>
</dbReference>
<protein>
    <submittedName>
        <fullName evidence="4">Cell wall-binding repeat protein</fullName>
        <ecNumber evidence="4">3.2.1.17</ecNumber>
    </submittedName>
</protein>
<name>C8NFB6_9LACT</name>
<keyword evidence="4" id="KW-0378">Hydrolase</keyword>
<dbReference type="GeneID" id="78413059"/>
<feature type="chain" id="PRO_5038364748" evidence="3">
    <location>
        <begin position="25"/>
        <end position="341"/>
    </location>
</feature>
<comment type="caution">
    <text evidence="4">The sequence shown here is derived from an EMBL/GenBank/DDBJ whole genome shotgun (WGS) entry which is preliminary data.</text>
</comment>
<dbReference type="RefSeq" id="WP_005605828.1">
    <property type="nucleotide sequence ID" value="NZ_CP102283.1"/>
</dbReference>
<evidence type="ECO:0000313" key="5">
    <source>
        <dbReference type="Proteomes" id="UP000005926"/>
    </source>
</evidence>